<feature type="domain" description="HTH bat-type" evidence="1">
    <location>
        <begin position="167"/>
        <end position="218"/>
    </location>
</feature>
<name>A0A0F9JJK7_9ZZZZ</name>
<gene>
    <name evidence="2" type="ORF">LCGC14_1520780</name>
</gene>
<dbReference type="EMBL" id="LAZR01011276">
    <property type="protein sequence ID" value="KKM62526.1"/>
    <property type="molecule type" value="Genomic_DNA"/>
</dbReference>
<reference evidence="2" key="1">
    <citation type="journal article" date="2015" name="Nature">
        <title>Complex archaea that bridge the gap between prokaryotes and eukaryotes.</title>
        <authorList>
            <person name="Spang A."/>
            <person name="Saw J.H."/>
            <person name="Jorgensen S.L."/>
            <person name="Zaremba-Niedzwiedzka K."/>
            <person name="Martijn J."/>
            <person name="Lind A.E."/>
            <person name="van Eijk R."/>
            <person name="Schleper C."/>
            <person name="Guy L."/>
            <person name="Ettema T.J."/>
        </authorList>
    </citation>
    <scope>NUCLEOTIDE SEQUENCE</scope>
</reference>
<sequence>MKIIRLQIPGNFLEHIGFADLFQELEFVEILNAFQYDQNHFFSLQKIRFKKNKVDDIEGYIKKKFHPESFQLLSQIENEIICIINQSKSSGFFPIIDSGPWAFLFPIHVSPDVVLINIISQKEYLKKFFKILSSITESYEIIGMTNVDKLDKFDNSLWRSAIPFPEFTKRQKDIAFYAAKNGYFKSPKKITASKIAENFGISITAVNKLLKKAENTAMEFFFGKFP</sequence>
<protein>
    <recommendedName>
        <fullName evidence="1">HTH bat-type domain-containing protein</fullName>
    </recommendedName>
</protein>
<evidence type="ECO:0000313" key="2">
    <source>
        <dbReference type="EMBL" id="KKM62526.1"/>
    </source>
</evidence>
<dbReference type="AlphaFoldDB" id="A0A0F9JJK7"/>
<comment type="caution">
    <text evidence="2">The sequence shown here is derived from an EMBL/GenBank/DDBJ whole genome shotgun (WGS) entry which is preliminary data.</text>
</comment>
<evidence type="ECO:0000259" key="1">
    <source>
        <dbReference type="Pfam" id="PF04967"/>
    </source>
</evidence>
<accession>A0A0F9JJK7</accession>
<dbReference type="Pfam" id="PF04967">
    <property type="entry name" value="HTH_10"/>
    <property type="match status" value="1"/>
</dbReference>
<proteinExistence type="predicted"/>
<dbReference type="InterPro" id="IPR007050">
    <property type="entry name" value="HTH_bacterioopsin"/>
</dbReference>
<organism evidence="2">
    <name type="scientific">marine sediment metagenome</name>
    <dbReference type="NCBI Taxonomy" id="412755"/>
    <lineage>
        <taxon>unclassified sequences</taxon>
        <taxon>metagenomes</taxon>
        <taxon>ecological metagenomes</taxon>
    </lineage>
</organism>